<protein>
    <submittedName>
        <fullName evidence="1">Uncharacterized protein</fullName>
    </submittedName>
</protein>
<evidence type="ECO:0000313" key="1">
    <source>
        <dbReference type="EMBL" id="PRQ07235.1"/>
    </source>
</evidence>
<gene>
    <name evidence="1" type="ORF">ENSA7_29420</name>
</gene>
<reference evidence="1 2" key="1">
    <citation type="submission" date="2018-03" db="EMBL/GenBank/DDBJ databases">
        <title>Draft Genome Sequences of the Obligatory Marine Myxobacteria Enhygromyxa salina SWB007.</title>
        <authorList>
            <person name="Poehlein A."/>
            <person name="Moghaddam J.A."/>
            <person name="Harms H."/>
            <person name="Alanjari M."/>
            <person name="Koenig G.M."/>
            <person name="Daniel R."/>
            <person name="Schaeberle T.F."/>
        </authorList>
    </citation>
    <scope>NUCLEOTIDE SEQUENCE [LARGE SCALE GENOMIC DNA]</scope>
    <source>
        <strain evidence="1 2">SWB007</strain>
    </source>
</reference>
<organism evidence="1 2">
    <name type="scientific">Enhygromyxa salina</name>
    <dbReference type="NCBI Taxonomy" id="215803"/>
    <lineage>
        <taxon>Bacteria</taxon>
        <taxon>Pseudomonadati</taxon>
        <taxon>Myxococcota</taxon>
        <taxon>Polyangia</taxon>
        <taxon>Nannocystales</taxon>
        <taxon>Nannocystaceae</taxon>
        <taxon>Enhygromyxa</taxon>
    </lineage>
</organism>
<dbReference type="AlphaFoldDB" id="A0A2S9YQ59"/>
<name>A0A2S9YQ59_9BACT</name>
<dbReference type="EMBL" id="PVNL01000057">
    <property type="protein sequence ID" value="PRQ07235.1"/>
    <property type="molecule type" value="Genomic_DNA"/>
</dbReference>
<accession>A0A2S9YQ59</accession>
<evidence type="ECO:0000313" key="2">
    <source>
        <dbReference type="Proteomes" id="UP000238823"/>
    </source>
</evidence>
<sequence length="282" mass="30455">MLLLGPPLGTAAGPPGIVNLDSGAWAVVHAGQLWVCWEQADNCWRRVELAPPTDLARVHDLTDDLGEDFIEDGKAERLDASPERWRLGFWGPRTLWVELGEQRWRVDLGHQRARATADPAPLRLVRPGMYTCGPAGRAPAIVGGRLGWQPAPRCGLGHGQSSCLAPPPPRVRRPRAVGLRASVQLSSSKAWTTRDDHIAALQVAGVRANAGVEFTLALELGFDIGRARTQQRARAIMRRRDPVRNLPTTPAPRDPQLAAALAPIAAAEARALRVALCEGAGQ</sequence>
<dbReference type="Proteomes" id="UP000238823">
    <property type="component" value="Unassembled WGS sequence"/>
</dbReference>
<proteinExistence type="predicted"/>
<comment type="caution">
    <text evidence="1">The sequence shown here is derived from an EMBL/GenBank/DDBJ whole genome shotgun (WGS) entry which is preliminary data.</text>
</comment>